<dbReference type="Proteomes" id="UP000307720">
    <property type="component" value="Unassembled WGS sequence"/>
</dbReference>
<comment type="caution">
    <text evidence="1">The sequence shown here is derived from an EMBL/GenBank/DDBJ whole genome shotgun (WGS) entry which is preliminary data.</text>
</comment>
<accession>A0AC61QV62</accession>
<protein>
    <submittedName>
        <fullName evidence="1">Uncharacterized protein</fullName>
    </submittedName>
</protein>
<gene>
    <name evidence="1" type="ORF">E5357_17095</name>
</gene>
<dbReference type="EMBL" id="SRZB01000081">
    <property type="protein sequence ID" value="TGX96166.1"/>
    <property type="molecule type" value="Genomic_DNA"/>
</dbReference>
<name>A0AC61QV62_9FIRM</name>
<proteinExistence type="predicted"/>
<sequence>MAMVLSITAITPGSVFAAEVQTESDAGHELVLYDANERTDLDATEVVTADDLNVEINSDYDVTDVTDGIHFNASKVSVTYYDKEASCIIQI</sequence>
<reference evidence="1" key="1">
    <citation type="submission" date="2019-04" db="EMBL/GenBank/DDBJ databases">
        <title>Microbes associate with the intestines of laboratory mice.</title>
        <authorList>
            <person name="Navarre W."/>
            <person name="Wong E."/>
            <person name="Huang K."/>
            <person name="Tropini C."/>
            <person name="Ng K."/>
            <person name="Yu B."/>
        </authorList>
    </citation>
    <scope>NUCLEOTIDE SEQUENCE</scope>
    <source>
        <strain evidence="1">NM72_1-8</strain>
    </source>
</reference>
<keyword evidence="2" id="KW-1185">Reference proteome</keyword>
<evidence type="ECO:0000313" key="1">
    <source>
        <dbReference type="EMBL" id="TGX96166.1"/>
    </source>
</evidence>
<organism evidence="1 2">
    <name type="scientific">Hominisplanchenecus murintestinalis</name>
    <dbReference type="NCBI Taxonomy" id="2941517"/>
    <lineage>
        <taxon>Bacteria</taxon>
        <taxon>Bacillati</taxon>
        <taxon>Bacillota</taxon>
        <taxon>Clostridia</taxon>
        <taxon>Lachnospirales</taxon>
        <taxon>Lachnospiraceae</taxon>
        <taxon>Hominisplanchenecus</taxon>
    </lineage>
</organism>
<evidence type="ECO:0000313" key="2">
    <source>
        <dbReference type="Proteomes" id="UP000307720"/>
    </source>
</evidence>